<dbReference type="PROSITE" id="PS50845">
    <property type="entry name" value="RETICULON"/>
    <property type="match status" value="1"/>
</dbReference>
<evidence type="ECO:0000256" key="3">
    <source>
        <dbReference type="ARBA" id="ARBA00022824"/>
    </source>
</evidence>
<keyword evidence="4 6" id="KW-1133">Transmembrane helix</keyword>
<name>A0A161MAY9_TRIIF</name>
<evidence type="ECO:0000256" key="2">
    <source>
        <dbReference type="ARBA" id="ARBA00022692"/>
    </source>
</evidence>
<evidence type="ECO:0000256" key="6">
    <source>
        <dbReference type="RuleBase" id="RU363132"/>
    </source>
</evidence>
<comment type="subcellular location">
    <subcellularLocation>
        <location evidence="1 6">Endoplasmic reticulum membrane</location>
        <topology evidence="1 6">Multi-pass membrane protein</topology>
    </subcellularLocation>
</comment>
<dbReference type="GO" id="GO:0030424">
    <property type="term" value="C:axon"/>
    <property type="evidence" value="ECO:0007669"/>
    <property type="project" value="TreeGrafter"/>
</dbReference>
<dbReference type="Pfam" id="PF02453">
    <property type="entry name" value="Reticulon"/>
    <property type="match status" value="1"/>
</dbReference>
<dbReference type="AlphaFoldDB" id="A0A161MAY9"/>
<evidence type="ECO:0000256" key="4">
    <source>
        <dbReference type="ARBA" id="ARBA00022989"/>
    </source>
</evidence>
<keyword evidence="3 6" id="KW-0256">Endoplasmic reticulum</keyword>
<keyword evidence="5 6" id="KW-0472">Membrane</keyword>
<feature type="transmembrane region" description="Helical" evidence="6">
    <location>
        <begin position="113"/>
        <end position="139"/>
    </location>
</feature>
<keyword evidence="2 6" id="KW-0812">Transmembrane</keyword>
<evidence type="ECO:0000256" key="5">
    <source>
        <dbReference type="ARBA" id="ARBA00023136"/>
    </source>
</evidence>
<reference evidence="8" key="1">
    <citation type="submission" date="2016-04" db="EMBL/GenBank/DDBJ databases">
        <authorList>
            <person name="Calderon-Fernandez G.M.Sr."/>
        </authorList>
    </citation>
    <scope>NUCLEOTIDE SEQUENCE</scope>
    <source>
        <strain evidence="8">Int1</strain>
        <tissue evidence="8">Integument</tissue>
    </source>
</reference>
<dbReference type="Gene3D" id="1.20.5.2480">
    <property type="match status" value="1"/>
</dbReference>
<feature type="domain" description="Reticulon" evidence="7">
    <location>
        <begin position="11"/>
        <end position="186"/>
    </location>
</feature>
<proteinExistence type="predicted"/>
<dbReference type="InterPro" id="IPR046964">
    <property type="entry name" value="RTN1-4"/>
</dbReference>
<accession>A0A161MAY9</accession>
<evidence type="ECO:0000259" key="7">
    <source>
        <dbReference type="PROSITE" id="PS50845"/>
    </source>
</evidence>
<dbReference type="PANTHER" id="PTHR45799">
    <property type="entry name" value="RETICULON-LIKE PROTEIN"/>
    <property type="match status" value="1"/>
</dbReference>
<feature type="transmembrane region" description="Helical" evidence="6">
    <location>
        <begin position="21"/>
        <end position="47"/>
    </location>
</feature>
<protein>
    <recommendedName>
        <fullName evidence="6">Reticulon-like protein</fullName>
    </recommendedName>
</protein>
<sequence length="186" mass="20861">MAGSEKIRDSFGITMVSLLSLIYYSLISVVAYLCLFTLGGTITFRIYKNVMQAVQKTSDGHPFKDLLEVDLTIPEDKVSEVSQCLVQYLNTSLTTLRSLFLVEDLIDSIKFVVLLWGLTYIGACFNGLTLIIIGVILLFTLPKVYENNKAQIDVYMKMAMDKLSIITNRMKAAVPEGKKDDKPKDQ</sequence>
<evidence type="ECO:0000256" key="1">
    <source>
        <dbReference type="ARBA" id="ARBA00004477"/>
    </source>
</evidence>
<organism evidence="8">
    <name type="scientific">Triatoma infestans</name>
    <name type="common">Assassin bug</name>
    <dbReference type="NCBI Taxonomy" id="30076"/>
    <lineage>
        <taxon>Eukaryota</taxon>
        <taxon>Metazoa</taxon>
        <taxon>Ecdysozoa</taxon>
        <taxon>Arthropoda</taxon>
        <taxon>Hexapoda</taxon>
        <taxon>Insecta</taxon>
        <taxon>Pterygota</taxon>
        <taxon>Neoptera</taxon>
        <taxon>Paraneoptera</taxon>
        <taxon>Hemiptera</taxon>
        <taxon>Heteroptera</taxon>
        <taxon>Panheteroptera</taxon>
        <taxon>Cimicomorpha</taxon>
        <taxon>Reduviidae</taxon>
        <taxon>Triatominae</taxon>
        <taxon>Triatoma</taxon>
    </lineage>
</organism>
<reference evidence="8" key="2">
    <citation type="journal article" date="2017" name="J. Med. Entomol.">
        <title>Transcriptome Analysis of the Triatoma infestans (Hemiptera: Reduviidae) Integument.</title>
        <authorList>
            <person name="Calderon-Fernandez G.M."/>
            <person name="Moriconi D.E."/>
            <person name="Dulbecco A.B."/>
            <person name="Juarez M.P."/>
        </authorList>
    </citation>
    <scope>NUCLEOTIDE SEQUENCE</scope>
    <source>
        <strain evidence="8">Int1</strain>
        <tissue evidence="8">Integument</tissue>
    </source>
</reference>
<dbReference type="GO" id="GO:0005789">
    <property type="term" value="C:endoplasmic reticulum membrane"/>
    <property type="evidence" value="ECO:0007669"/>
    <property type="project" value="UniProtKB-SubCell"/>
</dbReference>
<dbReference type="InterPro" id="IPR003388">
    <property type="entry name" value="Reticulon"/>
</dbReference>
<evidence type="ECO:0000313" key="8">
    <source>
        <dbReference type="EMBL" id="JAS00151.1"/>
    </source>
</evidence>
<dbReference type="PANTHER" id="PTHR45799:SF2">
    <property type="entry name" value="RETICULON-LIKE PROTEIN"/>
    <property type="match status" value="1"/>
</dbReference>
<dbReference type="EMBL" id="GEMB01003057">
    <property type="protein sequence ID" value="JAS00151.1"/>
    <property type="molecule type" value="Transcribed_RNA"/>
</dbReference>